<keyword evidence="2" id="KW-1185">Reference proteome</keyword>
<dbReference type="AlphaFoldDB" id="A0A9W4P1E9"/>
<comment type="caution">
    <text evidence="1">The sequence shown here is derived from an EMBL/GenBank/DDBJ whole genome shotgun (WGS) entry which is preliminary data.</text>
</comment>
<name>A0A9W4P1E9_9EURO</name>
<protein>
    <recommendedName>
        <fullName evidence="3">Terpene synthase</fullName>
    </recommendedName>
</protein>
<dbReference type="Pfam" id="PF19086">
    <property type="entry name" value="Terpene_syn_C_2"/>
    <property type="match status" value="1"/>
</dbReference>
<evidence type="ECO:0000313" key="1">
    <source>
        <dbReference type="EMBL" id="CAG8887820.1"/>
    </source>
</evidence>
<dbReference type="InterPro" id="IPR008949">
    <property type="entry name" value="Isoprenoid_synthase_dom_sf"/>
</dbReference>
<gene>
    <name evidence="1" type="ORF">PEGY_LOCUS1190</name>
</gene>
<evidence type="ECO:0008006" key="3">
    <source>
        <dbReference type="Google" id="ProtNLM"/>
    </source>
</evidence>
<organism evidence="1 2">
    <name type="scientific">Penicillium egyptiacum</name>
    <dbReference type="NCBI Taxonomy" id="1303716"/>
    <lineage>
        <taxon>Eukaryota</taxon>
        <taxon>Fungi</taxon>
        <taxon>Dikarya</taxon>
        <taxon>Ascomycota</taxon>
        <taxon>Pezizomycotina</taxon>
        <taxon>Eurotiomycetes</taxon>
        <taxon>Eurotiomycetidae</taxon>
        <taxon>Eurotiales</taxon>
        <taxon>Aspergillaceae</taxon>
        <taxon>Penicillium</taxon>
    </lineage>
</organism>
<sequence>MSTIDRILEKFKDIVVRVPSMYSLSPSWYARVTPDLDRKVEEHVESWRQRWLLEPTAYKQNLAADCGYFARATNPNANVANLQIAARFTSWIFAWDDEPLQHLLCDELCSYVAGAVRSEDAFQDGVIMDLDVYLENRVQASAVYPVIVFASIVQDITLPAWFINHPVPKEMMRHINIMLSLMTLSLLAMNW</sequence>
<dbReference type="SUPFAM" id="SSF48576">
    <property type="entry name" value="Terpenoid synthases"/>
    <property type="match status" value="1"/>
</dbReference>
<accession>A0A9W4P1E9</accession>
<proteinExistence type="predicted"/>
<dbReference type="OrthoDB" id="2861623at2759"/>
<dbReference type="Proteomes" id="UP001154252">
    <property type="component" value="Unassembled WGS sequence"/>
</dbReference>
<evidence type="ECO:0000313" key="2">
    <source>
        <dbReference type="Proteomes" id="UP001154252"/>
    </source>
</evidence>
<reference evidence="1" key="1">
    <citation type="submission" date="2021-07" db="EMBL/GenBank/DDBJ databases">
        <authorList>
            <person name="Branca A.L. A."/>
        </authorList>
    </citation>
    <scope>NUCLEOTIDE SEQUENCE</scope>
</reference>
<dbReference type="Gene3D" id="1.10.600.10">
    <property type="entry name" value="Farnesyl Diphosphate Synthase"/>
    <property type="match status" value="2"/>
</dbReference>
<dbReference type="EMBL" id="CAJVRC010000839">
    <property type="protein sequence ID" value="CAG8887820.1"/>
    <property type="molecule type" value="Genomic_DNA"/>
</dbReference>